<reference evidence="3 4" key="1">
    <citation type="submission" date="2019-01" db="EMBL/GenBank/DDBJ databases">
        <title>Nocardioides guangzhouensis sp. nov., an actinobacterium isolated from soil.</title>
        <authorList>
            <person name="Fu Y."/>
            <person name="Cai Y."/>
            <person name="Lin Z."/>
            <person name="Chen P."/>
        </authorList>
    </citation>
    <scope>NUCLEOTIDE SEQUENCE [LARGE SCALE GENOMIC DNA]</scope>
    <source>
        <strain evidence="3 4">130</strain>
    </source>
</reference>
<dbReference type="InterPro" id="IPR000073">
    <property type="entry name" value="AB_hydrolase_1"/>
</dbReference>
<evidence type="ECO:0000313" key="4">
    <source>
        <dbReference type="Proteomes" id="UP000295198"/>
    </source>
</evidence>
<sequence>MDDAPPLRTREVPLPDGTRLAVQESGPEDGPPLLLLQGQANSHAWWTGLRDDFPAYRTITFDYRGTGATAAEEDPSWSTALFAADAAAVLDACGAPVARVYGTSMGGRVGQLLAAEAPDRVERLVLACTSPGGTLGLERDADVRRSLAQPDPDARRRALLDLMYTAAWFRPGRRSHLLGDPGMTKRAQGLHLRVSAHHDAVDHLPRVTAPTLLLHGDEDRMAPVENAELIAGLIPVSRVVIMPGGRHGFFDEFHDEVSAVVRDFLA</sequence>
<gene>
    <name evidence="3" type="ORF">EKO23_04265</name>
</gene>
<keyword evidence="3" id="KW-0378">Hydrolase</keyword>
<accession>A0A4Q4ZKV5</accession>
<evidence type="ECO:0000259" key="2">
    <source>
        <dbReference type="Pfam" id="PF00561"/>
    </source>
</evidence>
<dbReference type="OrthoDB" id="7958481at2"/>
<feature type="domain" description="AB hydrolase-1" evidence="2">
    <location>
        <begin position="31"/>
        <end position="252"/>
    </location>
</feature>
<dbReference type="InterPro" id="IPR050471">
    <property type="entry name" value="AB_hydrolase"/>
</dbReference>
<dbReference type="Pfam" id="PF00561">
    <property type="entry name" value="Abhydrolase_1"/>
    <property type="match status" value="1"/>
</dbReference>
<comment type="caution">
    <text evidence="3">The sequence shown here is derived from an EMBL/GenBank/DDBJ whole genome shotgun (WGS) entry which is preliminary data.</text>
</comment>
<dbReference type="PANTHER" id="PTHR43433">
    <property type="entry name" value="HYDROLASE, ALPHA/BETA FOLD FAMILY PROTEIN"/>
    <property type="match status" value="1"/>
</dbReference>
<dbReference type="Proteomes" id="UP000295198">
    <property type="component" value="Unassembled WGS sequence"/>
</dbReference>
<proteinExistence type="predicted"/>
<protein>
    <submittedName>
        <fullName evidence="3">Alpha/beta hydrolase</fullName>
    </submittedName>
</protein>
<name>A0A4Q4ZKV5_9ACTN</name>
<dbReference type="Gene3D" id="3.40.50.1820">
    <property type="entry name" value="alpha/beta hydrolase"/>
    <property type="match status" value="1"/>
</dbReference>
<dbReference type="SUPFAM" id="SSF53474">
    <property type="entry name" value="alpha/beta-Hydrolases"/>
    <property type="match status" value="1"/>
</dbReference>
<keyword evidence="4" id="KW-1185">Reference proteome</keyword>
<evidence type="ECO:0000256" key="1">
    <source>
        <dbReference type="SAM" id="MobiDB-lite"/>
    </source>
</evidence>
<dbReference type="InterPro" id="IPR029058">
    <property type="entry name" value="AB_hydrolase_fold"/>
</dbReference>
<dbReference type="EMBL" id="SDKM01000004">
    <property type="protein sequence ID" value="RYP88064.1"/>
    <property type="molecule type" value="Genomic_DNA"/>
</dbReference>
<dbReference type="RefSeq" id="WP_134714423.1">
    <property type="nucleotide sequence ID" value="NZ_SDKM01000004.1"/>
</dbReference>
<dbReference type="PRINTS" id="PR00111">
    <property type="entry name" value="ABHYDROLASE"/>
</dbReference>
<feature type="region of interest" description="Disordered" evidence="1">
    <location>
        <begin position="1"/>
        <end position="31"/>
    </location>
</feature>
<dbReference type="GO" id="GO:0016787">
    <property type="term" value="F:hydrolase activity"/>
    <property type="evidence" value="ECO:0007669"/>
    <property type="project" value="UniProtKB-KW"/>
</dbReference>
<organism evidence="3 4">
    <name type="scientific">Nocardioides guangzhouensis</name>
    <dbReference type="NCBI Taxonomy" id="2497878"/>
    <lineage>
        <taxon>Bacteria</taxon>
        <taxon>Bacillati</taxon>
        <taxon>Actinomycetota</taxon>
        <taxon>Actinomycetes</taxon>
        <taxon>Propionibacteriales</taxon>
        <taxon>Nocardioidaceae</taxon>
        <taxon>Nocardioides</taxon>
    </lineage>
</organism>
<dbReference type="AlphaFoldDB" id="A0A4Q4ZKV5"/>
<dbReference type="PANTHER" id="PTHR43433:SF5">
    <property type="entry name" value="AB HYDROLASE-1 DOMAIN-CONTAINING PROTEIN"/>
    <property type="match status" value="1"/>
</dbReference>
<evidence type="ECO:0000313" key="3">
    <source>
        <dbReference type="EMBL" id="RYP88064.1"/>
    </source>
</evidence>